<dbReference type="GO" id="GO:0047536">
    <property type="term" value="F:2-aminoadipate transaminase activity"/>
    <property type="evidence" value="ECO:0007669"/>
    <property type="project" value="UniProtKB-EC"/>
</dbReference>
<dbReference type="OrthoDB" id="9802328at2"/>
<comment type="caution">
    <text evidence="6">The sequence shown here is derived from an EMBL/GenBank/DDBJ whole genome shotgun (WGS) entry which is preliminary data.</text>
</comment>
<dbReference type="RefSeq" id="WP_008479440.1">
    <property type="nucleotide sequence ID" value="NZ_CAGS01000355.1"/>
</dbReference>
<dbReference type="GO" id="GO:0030170">
    <property type="term" value="F:pyridoxal phosphate binding"/>
    <property type="evidence" value="ECO:0007669"/>
    <property type="project" value="InterPro"/>
</dbReference>
<dbReference type="InterPro" id="IPR004839">
    <property type="entry name" value="Aminotransferase_I/II_large"/>
</dbReference>
<keyword evidence="3 6" id="KW-0808">Transferase</keyword>
<dbReference type="Proteomes" id="UP000004221">
    <property type="component" value="Unassembled WGS sequence"/>
</dbReference>
<proteinExistence type="predicted"/>
<dbReference type="Gene3D" id="3.90.1150.10">
    <property type="entry name" value="Aspartate Aminotransferase, domain 1"/>
    <property type="match status" value="1"/>
</dbReference>
<name>I4EJP7_9BACT</name>
<feature type="domain" description="Aminotransferase class I/classII large" evidence="5">
    <location>
        <begin position="75"/>
        <end position="389"/>
    </location>
</feature>
<keyword evidence="7" id="KW-1185">Reference proteome</keyword>
<protein>
    <submittedName>
        <fullName evidence="6">Putative 2-aminoadipate transaminase</fullName>
        <ecNumber evidence="6">2.6.1.39</ecNumber>
    </submittedName>
</protein>
<dbReference type="EC" id="2.6.1.39" evidence="6"/>
<keyword evidence="4" id="KW-0663">Pyridoxal phosphate</keyword>
<evidence type="ECO:0000259" key="5">
    <source>
        <dbReference type="Pfam" id="PF00155"/>
    </source>
</evidence>
<comment type="cofactor">
    <cofactor evidence="1">
        <name>pyridoxal 5'-phosphate</name>
        <dbReference type="ChEBI" id="CHEBI:597326"/>
    </cofactor>
</comment>
<organism evidence="6 7">
    <name type="scientific">Nitrolancea hollandica Lb</name>
    <dbReference type="NCBI Taxonomy" id="1129897"/>
    <lineage>
        <taxon>Bacteria</taxon>
        <taxon>Pseudomonadati</taxon>
        <taxon>Thermomicrobiota</taxon>
        <taxon>Thermomicrobia</taxon>
        <taxon>Sphaerobacterales</taxon>
        <taxon>Sphaerobacterineae</taxon>
        <taxon>Sphaerobacteraceae</taxon>
        <taxon>Nitrolancea</taxon>
    </lineage>
</organism>
<evidence type="ECO:0000256" key="1">
    <source>
        <dbReference type="ARBA" id="ARBA00001933"/>
    </source>
</evidence>
<dbReference type="GO" id="GO:1901605">
    <property type="term" value="P:alpha-amino acid metabolic process"/>
    <property type="evidence" value="ECO:0007669"/>
    <property type="project" value="TreeGrafter"/>
</dbReference>
<evidence type="ECO:0000256" key="2">
    <source>
        <dbReference type="ARBA" id="ARBA00022576"/>
    </source>
</evidence>
<reference evidence="6 7" key="1">
    <citation type="journal article" date="2012" name="ISME J.">
        <title>Nitrification expanded: discovery, physiology and genomics of a nitrite-oxidizing bacterium from the phylum Chloroflexi.</title>
        <authorList>
            <person name="Sorokin D.Y."/>
            <person name="Lucker S."/>
            <person name="Vejmelkova D."/>
            <person name="Kostrikina N.A."/>
            <person name="Kleerebezem R."/>
            <person name="Rijpstra W.I."/>
            <person name="Damste J.S."/>
            <person name="Le Paslier D."/>
            <person name="Muyzer G."/>
            <person name="Wagner M."/>
            <person name="van Loosdrecht M.C."/>
            <person name="Daims H."/>
        </authorList>
    </citation>
    <scope>NUCLEOTIDE SEQUENCE [LARGE SCALE GENOMIC DNA]</scope>
    <source>
        <strain evidence="7">none</strain>
    </source>
</reference>
<dbReference type="InterPro" id="IPR015424">
    <property type="entry name" value="PyrdxlP-dep_Trfase"/>
</dbReference>
<evidence type="ECO:0000256" key="4">
    <source>
        <dbReference type="ARBA" id="ARBA00022898"/>
    </source>
</evidence>
<gene>
    <name evidence="6" type="ORF">NITHO_4180008</name>
</gene>
<evidence type="ECO:0000256" key="3">
    <source>
        <dbReference type="ARBA" id="ARBA00022679"/>
    </source>
</evidence>
<dbReference type="CDD" id="cd00609">
    <property type="entry name" value="AAT_like"/>
    <property type="match status" value="1"/>
</dbReference>
<dbReference type="Pfam" id="PF00155">
    <property type="entry name" value="Aminotran_1_2"/>
    <property type="match status" value="1"/>
</dbReference>
<dbReference type="SUPFAM" id="SSF53383">
    <property type="entry name" value="PLP-dependent transferases"/>
    <property type="match status" value="1"/>
</dbReference>
<dbReference type="InterPro" id="IPR050859">
    <property type="entry name" value="Class-I_PLP-dep_aminotransf"/>
</dbReference>
<keyword evidence="2 6" id="KW-0032">Aminotransferase</keyword>
<sequence>MHGSWAQRWSRRGRYAVELNSPSRTLVPGIISFVYGDPDAPSLPLNDLTDAAGHLAEHNRLDALAYQSALRGDGLNQSLAGKLARDQGIDAEPEQILITNGASAGLSLLCDVLLDPGDVVLADAPAWMGATQMFQLSGAECIGIPLDRDGIDPAYVETALDDLAREGRTPKFLYTIPTFQNPSGVELSRERRAALARIADERDLLIVEDDAYNDLRFSGEQQPTIYSLAQSENVLFFGTLAKTIAAGLRLGYVVGPSEVLVAMSRGRVDNLRNSYVAALADWYLQTGKLTDHIHELREIYRGKCDRMLKALEREMPEGVEWTHPNGGFFIWVTLPERVDAIELLPPSRAAGVDYIPGTAFFTDGRGRRNLRLSYSAVTPEEIDQGIARLANVIRAAQV</sequence>
<dbReference type="PANTHER" id="PTHR42790:SF19">
    <property type="entry name" value="KYNURENINE_ALPHA-AMINOADIPATE AMINOTRANSFERASE, MITOCHONDRIAL"/>
    <property type="match status" value="1"/>
</dbReference>
<dbReference type="EMBL" id="CAGS01000355">
    <property type="protein sequence ID" value="CCF84909.1"/>
    <property type="molecule type" value="Genomic_DNA"/>
</dbReference>
<evidence type="ECO:0000313" key="6">
    <source>
        <dbReference type="EMBL" id="CCF84909.1"/>
    </source>
</evidence>
<evidence type="ECO:0000313" key="7">
    <source>
        <dbReference type="Proteomes" id="UP000004221"/>
    </source>
</evidence>
<dbReference type="AlphaFoldDB" id="I4EJP7"/>
<dbReference type="PANTHER" id="PTHR42790">
    <property type="entry name" value="AMINOTRANSFERASE"/>
    <property type="match status" value="1"/>
</dbReference>
<dbReference type="Gene3D" id="3.40.640.10">
    <property type="entry name" value="Type I PLP-dependent aspartate aminotransferase-like (Major domain)"/>
    <property type="match status" value="1"/>
</dbReference>
<dbReference type="InterPro" id="IPR015422">
    <property type="entry name" value="PyrdxlP-dep_Trfase_small"/>
</dbReference>
<dbReference type="InterPro" id="IPR015421">
    <property type="entry name" value="PyrdxlP-dep_Trfase_major"/>
</dbReference>
<accession>I4EJP7</accession>